<evidence type="ECO:0000313" key="2">
    <source>
        <dbReference type="Proteomes" id="UP001140234"/>
    </source>
</evidence>
<sequence length="401" mass="44006">MDNLFNKAKGESVVAFMRGGVPEPYRIRLLGLMCCLSCKRTAVAGSMDLIKATTDTLAEIFRSTQVMYAQLADEKATSSQKAIISSGIEGVIRDAAALNSKFQMLVPKAKADMELLAALLHSSLPPASLGAVSSTDRRGWAYAVPRLWSKLEPQHIKSFRLLADTVGKPPLLPIGSHRFYGSLVRVLDLGMLSGRWDKVDYQHMSAILTSCCHLHTLDMSLCLSLRSSEFEGLMAASHEMGQALANLDISETSFSVSSMCNALELLPNLKSLNLTSTQASDEVMETISKHNTSLVHLNTTDCVDVTDVGIRKVVESCRSLSELILIDCPYVEDYDYLARAGISYQWDESIDTMPRNPDNEGSSGEDDDDDDDSLGDDNSVEHDWYTTDYDSWETTDDGGSD</sequence>
<comment type="caution">
    <text evidence="1">The sequence shown here is derived from an EMBL/GenBank/DDBJ whole genome shotgun (WGS) entry which is preliminary data.</text>
</comment>
<accession>A0ACC1K5Q6</accession>
<gene>
    <name evidence="1" type="primary">LRRC29</name>
    <name evidence="1" type="ORF">IWQ57_001081</name>
</gene>
<evidence type="ECO:0000313" key="1">
    <source>
        <dbReference type="EMBL" id="KAJ2773886.1"/>
    </source>
</evidence>
<organism evidence="1 2">
    <name type="scientific">Coemansia nantahalensis</name>
    <dbReference type="NCBI Taxonomy" id="2789366"/>
    <lineage>
        <taxon>Eukaryota</taxon>
        <taxon>Fungi</taxon>
        <taxon>Fungi incertae sedis</taxon>
        <taxon>Zoopagomycota</taxon>
        <taxon>Kickxellomycotina</taxon>
        <taxon>Kickxellomycetes</taxon>
        <taxon>Kickxellales</taxon>
        <taxon>Kickxellaceae</taxon>
        <taxon>Coemansia</taxon>
    </lineage>
</organism>
<proteinExistence type="predicted"/>
<name>A0ACC1K5Q6_9FUNG</name>
<dbReference type="EMBL" id="JANBUJ010000164">
    <property type="protein sequence ID" value="KAJ2773886.1"/>
    <property type="molecule type" value="Genomic_DNA"/>
</dbReference>
<keyword evidence="2" id="KW-1185">Reference proteome</keyword>
<protein>
    <submittedName>
        <fullName evidence="1">Leucine-rich repeat-containing protein 29</fullName>
    </submittedName>
</protein>
<dbReference type="Proteomes" id="UP001140234">
    <property type="component" value="Unassembled WGS sequence"/>
</dbReference>
<reference evidence="1" key="1">
    <citation type="submission" date="2022-07" db="EMBL/GenBank/DDBJ databases">
        <title>Phylogenomic reconstructions and comparative analyses of Kickxellomycotina fungi.</title>
        <authorList>
            <person name="Reynolds N.K."/>
            <person name="Stajich J.E."/>
            <person name="Barry K."/>
            <person name="Grigoriev I.V."/>
            <person name="Crous P."/>
            <person name="Smith M.E."/>
        </authorList>
    </citation>
    <scope>NUCLEOTIDE SEQUENCE</scope>
    <source>
        <strain evidence="1">CBS 109366</strain>
    </source>
</reference>